<protein>
    <submittedName>
        <fullName evidence="1">Uncharacterized protein</fullName>
    </submittedName>
</protein>
<dbReference type="Proteomes" id="UP001152795">
    <property type="component" value="Unassembled WGS sequence"/>
</dbReference>
<proteinExistence type="predicted"/>
<organism evidence="1 2">
    <name type="scientific">Paramuricea clavata</name>
    <name type="common">Red gorgonian</name>
    <name type="synonym">Violescent sea-whip</name>
    <dbReference type="NCBI Taxonomy" id="317549"/>
    <lineage>
        <taxon>Eukaryota</taxon>
        <taxon>Metazoa</taxon>
        <taxon>Cnidaria</taxon>
        <taxon>Anthozoa</taxon>
        <taxon>Octocorallia</taxon>
        <taxon>Malacalcyonacea</taxon>
        <taxon>Plexauridae</taxon>
        <taxon>Paramuricea</taxon>
    </lineage>
</organism>
<dbReference type="OrthoDB" id="8057979at2759"/>
<sequence>MNHDGVYSLLNQFSIWTKLQTSIVWFLRFNTFILAALKSSRSRNITRGPLRVHELRHTTHEIVRVVQELAFAKELELIRTGKGDSLGKVLRCTGYLSPLRKLNPIIVDVILRVGGRLQRASIGYNASHPVILPQKHPVTQLIINHYH</sequence>
<dbReference type="PANTHER" id="PTHR47331">
    <property type="entry name" value="PHD-TYPE DOMAIN-CONTAINING PROTEIN"/>
    <property type="match status" value="1"/>
</dbReference>
<keyword evidence="2" id="KW-1185">Reference proteome</keyword>
<comment type="caution">
    <text evidence="1">The sequence shown here is derived from an EMBL/GenBank/DDBJ whole genome shotgun (WGS) entry which is preliminary data.</text>
</comment>
<dbReference type="PANTHER" id="PTHR47331:SF6">
    <property type="entry name" value="DOUBLECORTIN DOMAIN-CONTAINING PROTEIN"/>
    <property type="match status" value="1"/>
</dbReference>
<gene>
    <name evidence="1" type="ORF">PACLA_8A016258</name>
</gene>
<evidence type="ECO:0000313" key="1">
    <source>
        <dbReference type="EMBL" id="CAB3996231.1"/>
    </source>
</evidence>
<accession>A0A6S7HMA4</accession>
<reference evidence="1" key="1">
    <citation type="submission" date="2020-04" db="EMBL/GenBank/DDBJ databases">
        <authorList>
            <person name="Alioto T."/>
            <person name="Alioto T."/>
            <person name="Gomez Garrido J."/>
        </authorList>
    </citation>
    <scope>NUCLEOTIDE SEQUENCE</scope>
    <source>
        <strain evidence="1">A484AB</strain>
    </source>
</reference>
<evidence type="ECO:0000313" key="2">
    <source>
        <dbReference type="Proteomes" id="UP001152795"/>
    </source>
</evidence>
<dbReference type="AlphaFoldDB" id="A0A6S7HMA4"/>
<name>A0A6S7HMA4_PARCT</name>
<dbReference type="EMBL" id="CACRXK020002825">
    <property type="protein sequence ID" value="CAB3996231.1"/>
    <property type="molecule type" value="Genomic_DNA"/>
</dbReference>